<dbReference type="PANTHER" id="PTHR47150:SF5">
    <property type="entry name" value="OS07G0546750 PROTEIN"/>
    <property type="match status" value="1"/>
</dbReference>
<dbReference type="PROSITE" id="PS50096">
    <property type="entry name" value="IQ"/>
    <property type="match status" value="1"/>
</dbReference>
<name>A0AAD8QV17_LOLMU</name>
<protein>
    <submittedName>
        <fullName evidence="1">Uncharacterized protein</fullName>
    </submittedName>
</protein>
<keyword evidence="2" id="KW-1185">Reference proteome</keyword>
<organism evidence="1 2">
    <name type="scientific">Lolium multiflorum</name>
    <name type="common">Italian ryegrass</name>
    <name type="synonym">Lolium perenne subsp. multiflorum</name>
    <dbReference type="NCBI Taxonomy" id="4521"/>
    <lineage>
        <taxon>Eukaryota</taxon>
        <taxon>Viridiplantae</taxon>
        <taxon>Streptophyta</taxon>
        <taxon>Embryophyta</taxon>
        <taxon>Tracheophyta</taxon>
        <taxon>Spermatophyta</taxon>
        <taxon>Magnoliopsida</taxon>
        <taxon>Liliopsida</taxon>
        <taxon>Poales</taxon>
        <taxon>Poaceae</taxon>
        <taxon>BOP clade</taxon>
        <taxon>Pooideae</taxon>
        <taxon>Poodae</taxon>
        <taxon>Poeae</taxon>
        <taxon>Poeae Chloroplast Group 2 (Poeae type)</taxon>
        <taxon>Loliodinae</taxon>
        <taxon>Loliinae</taxon>
        <taxon>Lolium</taxon>
    </lineage>
</organism>
<sequence>MFPCPRINEVLPPVASAVVISTTYRAHLFRRRYLMRLSLFVRIVKDCELHSNYFKQRRNAAGVMGFSAFQKISAAMRVIVYGIPADYTDEYLRIGEDTTTESVRRFARMIIKLYGPPNEDDKVGTTFEISSDRLFITDWEIGLESEEN</sequence>
<accession>A0AAD8QV17</accession>
<comment type="caution">
    <text evidence="1">The sequence shown here is derived from an EMBL/GenBank/DDBJ whole genome shotgun (WGS) entry which is preliminary data.</text>
</comment>
<gene>
    <name evidence="1" type="ORF">QYE76_032040</name>
</gene>
<reference evidence="1" key="1">
    <citation type="submission" date="2023-07" db="EMBL/GenBank/DDBJ databases">
        <title>A chromosome-level genome assembly of Lolium multiflorum.</title>
        <authorList>
            <person name="Chen Y."/>
            <person name="Copetti D."/>
            <person name="Kolliker R."/>
            <person name="Studer B."/>
        </authorList>
    </citation>
    <scope>NUCLEOTIDE SEQUENCE</scope>
    <source>
        <strain evidence="1">02402/16</strain>
        <tissue evidence="1">Leaf</tissue>
    </source>
</reference>
<evidence type="ECO:0000313" key="1">
    <source>
        <dbReference type="EMBL" id="KAK1608367.1"/>
    </source>
</evidence>
<dbReference type="PANTHER" id="PTHR47150">
    <property type="entry name" value="OS12G0169200 PROTEIN"/>
    <property type="match status" value="1"/>
</dbReference>
<dbReference type="Proteomes" id="UP001231189">
    <property type="component" value="Unassembled WGS sequence"/>
</dbReference>
<dbReference type="AlphaFoldDB" id="A0AAD8QV17"/>
<proteinExistence type="predicted"/>
<evidence type="ECO:0000313" key="2">
    <source>
        <dbReference type="Proteomes" id="UP001231189"/>
    </source>
</evidence>
<dbReference type="EMBL" id="JAUUTY010000007">
    <property type="protein sequence ID" value="KAK1608367.1"/>
    <property type="molecule type" value="Genomic_DNA"/>
</dbReference>